<dbReference type="EMBL" id="JBITLV010000002">
    <property type="protein sequence ID" value="MFI7586922.1"/>
    <property type="molecule type" value="Genomic_DNA"/>
</dbReference>
<dbReference type="Proteomes" id="UP001612915">
    <property type="component" value="Unassembled WGS sequence"/>
</dbReference>
<evidence type="ECO:0000256" key="1">
    <source>
        <dbReference type="SAM" id="SignalP"/>
    </source>
</evidence>
<dbReference type="RefSeq" id="WP_398277575.1">
    <property type="nucleotide sequence ID" value="NZ_JBITLV010000002.1"/>
</dbReference>
<keyword evidence="3" id="KW-1185">Reference proteome</keyword>
<sequence length="340" mass="35517">MRRRAAVLAAALVGALLAAGATPAAGDEVDPGGAATRAGYTVGVTVHFSGDAAPAASRTVRVRPTCWWMPADGPYTDAAAMLKWYDGRVGASFNRDDLTTYGPRNQWVAARDKEKAGGDISWYKAYCTKPEYYAKYHMGSYASTLDQDFGGATQTWLVNYYKAFNVGEAVPPPVIDPAELARAARDEMVIPVPVTDRNPKVKAAGAPTLVGLPTWFWVTNPAAVGGPAGTRTIRAEVGGVWAEVTAKTAGLKLASPAGGVTCPPARATVKYGPGVNVDAACTVSFDRASVAYPKGYPVVASTGWQATWVGSDGGDGVLVPLARQAVANVPVAEVQNVVTR</sequence>
<feature type="signal peptide" evidence="1">
    <location>
        <begin position="1"/>
        <end position="24"/>
    </location>
</feature>
<proteinExistence type="predicted"/>
<feature type="chain" id="PRO_5045656196" description="Secreted protein" evidence="1">
    <location>
        <begin position="25"/>
        <end position="340"/>
    </location>
</feature>
<evidence type="ECO:0000313" key="3">
    <source>
        <dbReference type="Proteomes" id="UP001612915"/>
    </source>
</evidence>
<evidence type="ECO:0000313" key="2">
    <source>
        <dbReference type="EMBL" id="MFI7586922.1"/>
    </source>
</evidence>
<gene>
    <name evidence="2" type="ORF">ACIB24_07590</name>
</gene>
<reference evidence="2 3" key="1">
    <citation type="submission" date="2024-10" db="EMBL/GenBank/DDBJ databases">
        <title>The Natural Products Discovery Center: Release of the First 8490 Sequenced Strains for Exploring Actinobacteria Biosynthetic Diversity.</title>
        <authorList>
            <person name="Kalkreuter E."/>
            <person name="Kautsar S.A."/>
            <person name="Yang D."/>
            <person name="Bader C.D."/>
            <person name="Teijaro C.N."/>
            <person name="Fluegel L."/>
            <person name="Davis C.M."/>
            <person name="Simpson J.R."/>
            <person name="Lauterbach L."/>
            <person name="Steele A.D."/>
            <person name="Gui C."/>
            <person name="Meng S."/>
            <person name="Li G."/>
            <person name="Viehrig K."/>
            <person name="Ye F."/>
            <person name="Su P."/>
            <person name="Kiefer A.F."/>
            <person name="Nichols A."/>
            <person name="Cepeda A.J."/>
            <person name="Yan W."/>
            <person name="Fan B."/>
            <person name="Jiang Y."/>
            <person name="Adhikari A."/>
            <person name="Zheng C.-J."/>
            <person name="Schuster L."/>
            <person name="Cowan T.M."/>
            <person name="Smanski M.J."/>
            <person name="Chevrette M.G."/>
            <person name="De Carvalho L.P.S."/>
            <person name="Shen B."/>
        </authorList>
    </citation>
    <scope>NUCLEOTIDE SEQUENCE [LARGE SCALE GENOMIC DNA]</scope>
    <source>
        <strain evidence="2 3">NPDC049639</strain>
    </source>
</reference>
<keyword evidence="1" id="KW-0732">Signal</keyword>
<organism evidence="2 3">
    <name type="scientific">Spongisporangium articulatum</name>
    <dbReference type="NCBI Taxonomy" id="3362603"/>
    <lineage>
        <taxon>Bacteria</taxon>
        <taxon>Bacillati</taxon>
        <taxon>Actinomycetota</taxon>
        <taxon>Actinomycetes</taxon>
        <taxon>Kineosporiales</taxon>
        <taxon>Kineosporiaceae</taxon>
        <taxon>Spongisporangium</taxon>
    </lineage>
</organism>
<evidence type="ECO:0008006" key="4">
    <source>
        <dbReference type="Google" id="ProtNLM"/>
    </source>
</evidence>
<name>A0ABW8AMS5_9ACTN</name>
<comment type="caution">
    <text evidence="2">The sequence shown here is derived from an EMBL/GenBank/DDBJ whole genome shotgun (WGS) entry which is preliminary data.</text>
</comment>
<accession>A0ABW8AMS5</accession>
<protein>
    <recommendedName>
        <fullName evidence="4">Secreted protein</fullName>
    </recommendedName>
</protein>